<reference evidence="1" key="1">
    <citation type="journal article" date="2014" name="Int. J. Syst. Evol. Microbiol.">
        <title>Complete genome sequence of Corynebacterium casei LMG S-19264T (=DSM 44701T), isolated from a smear-ripened cheese.</title>
        <authorList>
            <consortium name="US DOE Joint Genome Institute (JGI-PGF)"/>
            <person name="Walter F."/>
            <person name="Albersmeier A."/>
            <person name="Kalinowski J."/>
            <person name="Ruckert C."/>
        </authorList>
    </citation>
    <scope>NUCLEOTIDE SEQUENCE</scope>
    <source>
        <strain evidence="1">JCM 3131</strain>
    </source>
</reference>
<dbReference type="AlphaFoldDB" id="A0A918EXW3"/>
<evidence type="ECO:0000313" key="2">
    <source>
        <dbReference type="Proteomes" id="UP000620156"/>
    </source>
</evidence>
<keyword evidence="2" id="KW-1185">Reference proteome</keyword>
<organism evidence="1 2">
    <name type="scientific">Streptomyces ruber</name>
    <dbReference type="NCBI Taxonomy" id="83378"/>
    <lineage>
        <taxon>Bacteria</taxon>
        <taxon>Bacillati</taxon>
        <taxon>Actinomycetota</taxon>
        <taxon>Actinomycetes</taxon>
        <taxon>Kitasatosporales</taxon>
        <taxon>Streptomycetaceae</taxon>
        <taxon>Streptomyces</taxon>
    </lineage>
</organism>
<name>A0A918EXW3_9ACTN</name>
<accession>A0A918EXW3</accession>
<dbReference type="RefSeq" id="WP_373296398.1">
    <property type="nucleotide sequence ID" value="NZ_BMQK01000029.1"/>
</dbReference>
<comment type="caution">
    <text evidence="1">The sequence shown here is derived from an EMBL/GenBank/DDBJ whole genome shotgun (WGS) entry which is preliminary data.</text>
</comment>
<protein>
    <submittedName>
        <fullName evidence="1">Uncharacterized protein</fullName>
    </submittedName>
</protein>
<gene>
    <name evidence="1" type="ORF">GCM10010145_67430</name>
</gene>
<dbReference type="EMBL" id="BMQK01000029">
    <property type="protein sequence ID" value="GGQ88525.1"/>
    <property type="molecule type" value="Genomic_DNA"/>
</dbReference>
<evidence type="ECO:0000313" key="1">
    <source>
        <dbReference type="EMBL" id="GGQ88525.1"/>
    </source>
</evidence>
<reference evidence="1" key="2">
    <citation type="submission" date="2020-09" db="EMBL/GenBank/DDBJ databases">
        <authorList>
            <person name="Sun Q."/>
            <person name="Ohkuma M."/>
        </authorList>
    </citation>
    <scope>NUCLEOTIDE SEQUENCE</scope>
    <source>
        <strain evidence="1">JCM 3131</strain>
    </source>
</reference>
<proteinExistence type="predicted"/>
<sequence length="63" mass="6755">MVVFATSALLARAQADPAPDAWRRHVAFLLDGLRSEAAQRPLPVVPLTPQQMYDVLGGLTGTP</sequence>
<dbReference type="Proteomes" id="UP000620156">
    <property type="component" value="Unassembled WGS sequence"/>
</dbReference>